<name>A0A101LUX6_PICGL</name>
<proteinExistence type="predicted"/>
<dbReference type="AlphaFoldDB" id="A0A101LUX6"/>
<protein>
    <submittedName>
        <fullName evidence="1">Uncharacterized protein</fullName>
    </submittedName>
</protein>
<organism evidence="1">
    <name type="scientific">Picea glauca</name>
    <name type="common">White spruce</name>
    <name type="synonym">Pinus glauca</name>
    <dbReference type="NCBI Taxonomy" id="3330"/>
    <lineage>
        <taxon>Eukaryota</taxon>
        <taxon>Viridiplantae</taxon>
        <taxon>Streptophyta</taxon>
        <taxon>Embryophyta</taxon>
        <taxon>Tracheophyta</taxon>
        <taxon>Spermatophyta</taxon>
        <taxon>Pinopsida</taxon>
        <taxon>Pinidae</taxon>
        <taxon>Conifers I</taxon>
        <taxon>Pinales</taxon>
        <taxon>Pinaceae</taxon>
        <taxon>Picea</taxon>
    </lineage>
</organism>
<keyword evidence="1" id="KW-0496">Mitochondrion</keyword>
<sequence>MVSLRKLKPVRTSYALSGGRTLPLGVNYRYRETRFAQRTLALMTFFALSEGRTRENMRR</sequence>
<geneLocation type="mitochondrion" evidence="1"/>
<accession>A0A101LUX6</accession>
<evidence type="ECO:0000313" key="1">
    <source>
        <dbReference type="EMBL" id="KUM45822.1"/>
    </source>
</evidence>
<gene>
    <name evidence="1" type="ORF">ABT39_MTgene2176</name>
</gene>
<comment type="caution">
    <text evidence="1">The sequence shown here is derived from an EMBL/GenBank/DDBJ whole genome shotgun (WGS) entry which is preliminary data.</text>
</comment>
<dbReference type="EMBL" id="LKAM01000015">
    <property type="protein sequence ID" value="KUM45822.1"/>
    <property type="molecule type" value="Genomic_DNA"/>
</dbReference>
<reference evidence="1" key="1">
    <citation type="journal article" date="2015" name="Genome Biol. Evol.">
        <title>Organellar Genomes of White Spruce (Picea glauca): Assembly and Annotation.</title>
        <authorList>
            <person name="Jackman S.D."/>
            <person name="Warren R.L."/>
            <person name="Gibb E.A."/>
            <person name="Vandervalk B.P."/>
            <person name="Mohamadi H."/>
            <person name="Chu J."/>
            <person name="Raymond A."/>
            <person name="Pleasance S."/>
            <person name="Coope R."/>
            <person name="Wildung M.R."/>
            <person name="Ritland C.E."/>
            <person name="Bousquet J."/>
            <person name="Jones S.J."/>
            <person name="Bohlmann J."/>
            <person name="Birol I."/>
        </authorList>
    </citation>
    <scope>NUCLEOTIDE SEQUENCE [LARGE SCALE GENOMIC DNA]</scope>
    <source>
        <tissue evidence="1">Flushing bud</tissue>
    </source>
</reference>